<keyword evidence="4" id="KW-0997">Cell inner membrane</keyword>
<dbReference type="Proteomes" id="UP001553161">
    <property type="component" value="Unassembled WGS sequence"/>
</dbReference>
<keyword evidence="3" id="KW-1003">Cell membrane</keyword>
<comment type="subcellular location">
    <subcellularLocation>
        <location evidence="1">Endomembrane system</location>
    </subcellularLocation>
</comment>
<dbReference type="Pfam" id="PF13379">
    <property type="entry name" value="NMT1_2"/>
    <property type="match status" value="1"/>
</dbReference>
<dbReference type="EMBL" id="JBFBVU010000009">
    <property type="protein sequence ID" value="MEV8466943.1"/>
    <property type="molecule type" value="Genomic_DNA"/>
</dbReference>
<dbReference type="PANTHER" id="PTHR30024:SF43">
    <property type="entry name" value="BLL4572 PROTEIN"/>
    <property type="match status" value="1"/>
</dbReference>
<evidence type="ECO:0000256" key="2">
    <source>
        <dbReference type="ARBA" id="ARBA00022448"/>
    </source>
</evidence>
<organism evidence="6 7">
    <name type="scientific">Meridianimarinicoccus marinus</name>
    <dbReference type="NCBI Taxonomy" id="3231483"/>
    <lineage>
        <taxon>Bacteria</taxon>
        <taxon>Pseudomonadati</taxon>
        <taxon>Pseudomonadota</taxon>
        <taxon>Alphaproteobacteria</taxon>
        <taxon>Rhodobacterales</taxon>
        <taxon>Paracoccaceae</taxon>
        <taxon>Meridianimarinicoccus</taxon>
    </lineage>
</organism>
<dbReference type="CDD" id="cd13553">
    <property type="entry name" value="PBP2_NrtA_CpmA_like"/>
    <property type="match status" value="1"/>
</dbReference>
<comment type="caution">
    <text evidence="6">The sequence shown here is derived from an EMBL/GenBank/DDBJ whole genome shotgun (WGS) entry which is preliminary data.</text>
</comment>
<keyword evidence="7" id="KW-1185">Reference proteome</keyword>
<sequence length="391" mass="41464">MSTVTLSAGYIPLVDAAPLLVARDLGFAEEEGLALKLTAAPSWSTLRDHVALGRIEAAHMLSPVPVAAALGLGGLGVRLDALSVLSLNGNVIGVSNALAQDLRAAGYGFDFEDAHAAGRALVGLGRRLRLGVPFPFSMHAELTYFWLAALGMQVPQDLDIRSVPPSLMAQAIADDEIDAFCVGEPWGSHAVETGLGELLLPGSAIWSAAPEKILAVRHDWAEREPQLTDRLVRALWRAGRWLSRPENLPTASDLLARSDALGISAEIIDRALTGHLSTSPMGAPSRVPGFVEFHAGAAGFPWRSKAAWIGERLAARTGLDRTAAMEAARQTFRTDIYRRALAPLGVDLPGANEKVEGAILTPTPVASARGTLTLTRDAFFDGSIFDPQPGK</sequence>
<protein>
    <submittedName>
        <fullName evidence="6">ABC transporter substrate-binding protein</fullName>
    </submittedName>
</protein>
<accession>A0ABV3L625</accession>
<proteinExistence type="predicted"/>
<dbReference type="InterPro" id="IPR044527">
    <property type="entry name" value="NrtA/CpmA_ABC-bd_dom"/>
</dbReference>
<evidence type="ECO:0000256" key="1">
    <source>
        <dbReference type="ARBA" id="ARBA00004308"/>
    </source>
</evidence>
<keyword evidence="5" id="KW-0472">Membrane</keyword>
<evidence type="ECO:0000256" key="3">
    <source>
        <dbReference type="ARBA" id="ARBA00022475"/>
    </source>
</evidence>
<evidence type="ECO:0000256" key="5">
    <source>
        <dbReference type="ARBA" id="ARBA00023136"/>
    </source>
</evidence>
<keyword evidence="2" id="KW-0813">Transport</keyword>
<dbReference type="SUPFAM" id="SSF53850">
    <property type="entry name" value="Periplasmic binding protein-like II"/>
    <property type="match status" value="1"/>
</dbReference>
<dbReference type="Gene3D" id="3.40.190.10">
    <property type="entry name" value="Periplasmic binding protein-like II"/>
    <property type="match status" value="2"/>
</dbReference>
<evidence type="ECO:0000313" key="6">
    <source>
        <dbReference type="EMBL" id="MEV8466943.1"/>
    </source>
</evidence>
<reference evidence="6 7" key="1">
    <citation type="submission" date="2024-07" db="EMBL/GenBank/DDBJ databases">
        <authorList>
            <person name="Kang M."/>
        </authorList>
    </citation>
    <scope>NUCLEOTIDE SEQUENCE [LARGE SCALE GENOMIC DNA]</scope>
    <source>
        <strain evidence="6 7">DFM31</strain>
    </source>
</reference>
<name>A0ABV3L625_9RHOB</name>
<evidence type="ECO:0000313" key="7">
    <source>
        <dbReference type="Proteomes" id="UP001553161"/>
    </source>
</evidence>
<dbReference type="PANTHER" id="PTHR30024">
    <property type="entry name" value="ALIPHATIC SULFONATES-BINDING PROTEIN-RELATED"/>
    <property type="match status" value="1"/>
</dbReference>
<dbReference type="RefSeq" id="WP_366192734.1">
    <property type="nucleotide sequence ID" value="NZ_JBFBVU010000009.1"/>
</dbReference>
<evidence type="ECO:0000256" key="4">
    <source>
        <dbReference type="ARBA" id="ARBA00022519"/>
    </source>
</evidence>
<gene>
    <name evidence="6" type="ORF">AB0T83_09150</name>
</gene>